<evidence type="ECO:0000256" key="3">
    <source>
        <dbReference type="ARBA" id="ARBA00022679"/>
    </source>
</evidence>
<name>A0A2G2Z140_CAPAN</name>
<keyword evidence="5" id="KW-0902">Two-component regulatory system</keyword>
<dbReference type="GO" id="GO:0004673">
    <property type="term" value="F:protein histidine kinase activity"/>
    <property type="evidence" value="ECO:0007669"/>
    <property type="project" value="UniProtKB-EC"/>
</dbReference>
<keyword evidence="4" id="KW-0418">Kinase</keyword>
<reference evidence="6 7" key="2">
    <citation type="journal article" date="2017" name="Genome Biol.">
        <title>New reference genome sequences of hot pepper reveal the massive evolution of plant disease-resistance genes by retroduplication.</title>
        <authorList>
            <person name="Kim S."/>
            <person name="Park J."/>
            <person name="Yeom S.I."/>
            <person name="Kim Y.M."/>
            <person name="Seo E."/>
            <person name="Kim K.T."/>
            <person name="Kim M.S."/>
            <person name="Lee J.M."/>
            <person name="Cheong K."/>
            <person name="Shin H.S."/>
            <person name="Kim S.B."/>
            <person name="Han K."/>
            <person name="Lee J."/>
            <person name="Park M."/>
            <person name="Lee H.A."/>
            <person name="Lee H.Y."/>
            <person name="Lee Y."/>
            <person name="Oh S."/>
            <person name="Lee J.H."/>
            <person name="Choi E."/>
            <person name="Choi E."/>
            <person name="Lee S.E."/>
            <person name="Jeon J."/>
            <person name="Kim H."/>
            <person name="Choi G."/>
            <person name="Song H."/>
            <person name="Lee J."/>
            <person name="Lee S.C."/>
            <person name="Kwon J.K."/>
            <person name="Lee H.Y."/>
            <person name="Koo N."/>
            <person name="Hong Y."/>
            <person name="Kim R.W."/>
            <person name="Kang W.H."/>
            <person name="Huh J.H."/>
            <person name="Kang B.C."/>
            <person name="Yang T.J."/>
            <person name="Lee Y.H."/>
            <person name="Bennetzen J.L."/>
            <person name="Choi D."/>
        </authorList>
    </citation>
    <scope>NUCLEOTIDE SEQUENCE [LARGE SCALE GENOMIC DNA]</scope>
    <source>
        <strain evidence="7">cv. CM334</strain>
    </source>
</reference>
<reference evidence="6 7" key="1">
    <citation type="journal article" date="2014" name="Nat. Genet.">
        <title>Genome sequence of the hot pepper provides insights into the evolution of pungency in Capsicum species.</title>
        <authorList>
            <person name="Kim S."/>
            <person name="Park M."/>
            <person name="Yeom S.I."/>
            <person name="Kim Y.M."/>
            <person name="Lee J.M."/>
            <person name="Lee H.A."/>
            <person name="Seo E."/>
            <person name="Choi J."/>
            <person name="Cheong K."/>
            <person name="Kim K.T."/>
            <person name="Jung K."/>
            <person name="Lee G.W."/>
            <person name="Oh S.K."/>
            <person name="Bae C."/>
            <person name="Kim S.B."/>
            <person name="Lee H.Y."/>
            <person name="Kim S.Y."/>
            <person name="Kim M.S."/>
            <person name="Kang B.C."/>
            <person name="Jo Y.D."/>
            <person name="Yang H.B."/>
            <person name="Jeong H.J."/>
            <person name="Kang W.H."/>
            <person name="Kwon J.K."/>
            <person name="Shin C."/>
            <person name="Lim J.Y."/>
            <person name="Park J.H."/>
            <person name="Huh J.H."/>
            <person name="Kim J.S."/>
            <person name="Kim B.D."/>
            <person name="Cohen O."/>
            <person name="Paran I."/>
            <person name="Suh M.C."/>
            <person name="Lee S.B."/>
            <person name="Kim Y.K."/>
            <person name="Shin Y."/>
            <person name="Noh S.J."/>
            <person name="Park J."/>
            <person name="Seo Y.S."/>
            <person name="Kwon S.Y."/>
            <person name="Kim H.A."/>
            <person name="Park J.M."/>
            <person name="Kim H.J."/>
            <person name="Choi S.B."/>
            <person name="Bosland P.W."/>
            <person name="Reeves G."/>
            <person name="Jo S.H."/>
            <person name="Lee B.W."/>
            <person name="Cho H.T."/>
            <person name="Choi H.S."/>
            <person name="Lee M.S."/>
            <person name="Yu Y."/>
            <person name="Do Choi Y."/>
            <person name="Park B.S."/>
            <person name="van Deynze A."/>
            <person name="Ashrafi H."/>
            <person name="Hill T."/>
            <person name="Kim W.T."/>
            <person name="Pai H.S."/>
            <person name="Ahn H.K."/>
            <person name="Yeam I."/>
            <person name="Giovannoni J.J."/>
            <person name="Rose J.K."/>
            <person name="Sorensen I."/>
            <person name="Lee S.J."/>
            <person name="Kim R.W."/>
            <person name="Choi I.Y."/>
            <person name="Choi B.S."/>
            <person name="Lim J.S."/>
            <person name="Lee Y.H."/>
            <person name="Choi D."/>
        </authorList>
    </citation>
    <scope>NUCLEOTIDE SEQUENCE [LARGE SCALE GENOMIC DNA]</scope>
    <source>
        <strain evidence="7">cv. CM334</strain>
    </source>
</reference>
<evidence type="ECO:0000313" key="7">
    <source>
        <dbReference type="Proteomes" id="UP000222542"/>
    </source>
</evidence>
<keyword evidence="7" id="KW-1185">Reference proteome</keyword>
<comment type="catalytic activity">
    <reaction evidence="1">
        <text>ATP + protein L-histidine = ADP + protein N-phospho-L-histidine.</text>
        <dbReference type="EC" id="2.7.13.3"/>
    </reaction>
</comment>
<comment type="caution">
    <text evidence="6">The sequence shown here is derived from an EMBL/GenBank/DDBJ whole genome shotgun (WGS) entry which is preliminary data.</text>
</comment>
<evidence type="ECO:0000256" key="2">
    <source>
        <dbReference type="ARBA" id="ARBA00012438"/>
    </source>
</evidence>
<protein>
    <recommendedName>
        <fullName evidence="2">histidine kinase</fullName>
        <ecNumber evidence="2">2.7.13.3</ecNumber>
    </recommendedName>
</protein>
<proteinExistence type="predicted"/>
<sequence>MNTTKGPMLMMAIDYEGPVIRAGAECLQMEYGDRFPPSQEVHIENAKLGNQVYYIDSFFLQLRRLPMVGVIIIPRKHIMGKEYERAIKTLSRADKPVRCKTKSGGIKKLQKPISNEHENLVLEETEFDLTRELEGLVDMFSVQCINHNVETVLDLSGTSTVLLTTIERDRELKLGVEFEICHIVF</sequence>
<dbReference type="Gramene" id="PHT75737">
    <property type="protein sequence ID" value="PHT75737"/>
    <property type="gene ID" value="T459_19259"/>
</dbReference>
<dbReference type="STRING" id="4072.A0A2G2Z140"/>
<keyword evidence="3" id="KW-0808">Transferase</keyword>
<dbReference type="EC" id="2.7.13.3" evidence="2"/>
<dbReference type="PANTHER" id="PTHR43711:SF1">
    <property type="entry name" value="HISTIDINE KINASE 1"/>
    <property type="match status" value="1"/>
</dbReference>
<evidence type="ECO:0000256" key="4">
    <source>
        <dbReference type="ARBA" id="ARBA00022777"/>
    </source>
</evidence>
<evidence type="ECO:0000256" key="1">
    <source>
        <dbReference type="ARBA" id="ARBA00000085"/>
    </source>
</evidence>
<accession>A0A2G2Z140</accession>
<dbReference type="AlphaFoldDB" id="A0A2G2Z140"/>
<dbReference type="GO" id="GO:0000160">
    <property type="term" value="P:phosphorelay signal transduction system"/>
    <property type="evidence" value="ECO:0007669"/>
    <property type="project" value="UniProtKB-KW"/>
</dbReference>
<dbReference type="Proteomes" id="UP000222542">
    <property type="component" value="Unassembled WGS sequence"/>
</dbReference>
<evidence type="ECO:0000256" key="5">
    <source>
        <dbReference type="ARBA" id="ARBA00023012"/>
    </source>
</evidence>
<dbReference type="EMBL" id="AYRZ02000007">
    <property type="protein sequence ID" value="PHT75737.1"/>
    <property type="molecule type" value="Genomic_DNA"/>
</dbReference>
<gene>
    <name evidence="6" type="ORF">T459_19259</name>
</gene>
<organism evidence="6 7">
    <name type="scientific">Capsicum annuum</name>
    <name type="common">Capsicum pepper</name>
    <dbReference type="NCBI Taxonomy" id="4072"/>
    <lineage>
        <taxon>Eukaryota</taxon>
        <taxon>Viridiplantae</taxon>
        <taxon>Streptophyta</taxon>
        <taxon>Embryophyta</taxon>
        <taxon>Tracheophyta</taxon>
        <taxon>Spermatophyta</taxon>
        <taxon>Magnoliopsida</taxon>
        <taxon>eudicotyledons</taxon>
        <taxon>Gunneridae</taxon>
        <taxon>Pentapetalae</taxon>
        <taxon>asterids</taxon>
        <taxon>lamiids</taxon>
        <taxon>Solanales</taxon>
        <taxon>Solanaceae</taxon>
        <taxon>Solanoideae</taxon>
        <taxon>Capsiceae</taxon>
        <taxon>Capsicum</taxon>
    </lineage>
</organism>
<dbReference type="PANTHER" id="PTHR43711">
    <property type="entry name" value="TWO-COMPONENT HISTIDINE KINASE"/>
    <property type="match status" value="1"/>
</dbReference>
<evidence type="ECO:0000313" key="6">
    <source>
        <dbReference type="EMBL" id="PHT75737.1"/>
    </source>
</evidence>
<dbReference type="InterPro" id="IPR050736">
    <property type="entry name" value="Sensor_HK_Regulatory"/>
</dbReference>